<evidence type="ECO:0000256" key="3">
    <source>
        <dbReference type="ARBA" id="ARBA00023082"/>
    </source>
</evidence>
<reference evidence="8 9" key="1">
    <citation type="journal article" date="2019" name="Front. Microbiol.">
        <title>Thermoanaerosceptrum fracticalcis gen. nov. sp. nov., a Novel Fumarate-Fermenting Microorganism From a Deep Fractured Carbonate Aquifer of the US Great Basin.</title>
        <authorList>
            <person name="Hamilton-Brehm S.D."/>
            <person name="Stewart L.E."/>
            <person name="Zavarin M."/>
            <person name="Caldwell M."/>
            <person name="Lawson P.A."/>
            <person name="Onstott T.C."/>
            <person name="Grzymski J."/>
            <person name="Neveux I."/>
            <person name="Lollar B.S."/>
            <person name="Russell C.E."/>
            <person name="Moser D.P."/>
        </authorList>
    </citation>
    <scope>NUCLEOTIDE SEQUENCE [LARGE SCALE GENOMIC DNA]</scope>
    <source>
        <strain evidence="8 9">DRI-13</strain>
    </source>
</reference>
<evidence type="ECO:0000256" key="2">
    <source>
        <dbReference type="ARBA" id="ARBA00023015"/>
    </source>
</evidence>
<keyword evidence="4" id="KW-0238">DNA-binding</keyword>
<dbReference type="InterPro" id="IPR007627">
    <property type="entry name" value="RNA_pol_sigma70_r2"/>
</dbReference>
<dbReference type="InterPro" id="IPR013325">
    <property type="entry name" value="RNA_pol_sigma_r2"/>
</dbReference>
<keyword evidence="5" id="KW-0804">Transcription</keyword>
<dbReference type="AlphaFoldDB" id="A0A7G6E5N0"/>
<evidence type="ECO:0000256" key="1">
    <source>
        <dbReference type="ARBA" id="ARBA00010641"/>
    </source>
</evidence>
<dbReference type="EMBL" id="CP045798">
    <property type="protein sequence ID" value="QNB47384.1"/>
    <property type="molecule type" value="Genomic_DNA"/>
</dbReference>
<dbReference type="Proteomes" id="UP000515847">
    <property type="component" value="Chromosome"/>
</dbReference>
<dbReference type="InterPro" id="IPR013324">
    <property type="entry name" value="RNA_pol_sigma_r3/r4-like"/>
</dbReference>
<evidence type="ECO:0000313" key="9">
    <source>
        <dbReference type="Proteomes" id="UP000515847"/>
    </source>
</evidence>
<dbReference type="CDD" id="cd06171">
    <property type="entry name" value="Sigma70_r4"/>
    <property type="match status" value="1"/>
</dbReference>
<keyword evidence="2" id="KW-0805">Transcription regulation</keyword>
<dbReference type="Pfam" id="PF08281">
    <property type="entry name" value="Sigma70_r4_2"/>
    <property type="match status" value="1"/>
</dbReference>
<dbReference type="RefSeq" id="WP_051965573.1">
    <property type="nucleotide sequence ID" value="NZ_CP045798.1"/>
</dbReference>
<dbReference type="Pfam" id="PF04542">
    <property type="entry name" value="Sigma70_r2"/>
    <property type="match status" value="1"/>
</dbReference>
<evidence type="ECO:0000313" key="8">
    <source>
        <dbReference type="EMBL" id="QNB47384.1"/>
    </source>
</evidence>
<keyword evidence="3" id="KW-0731">Sigma factor</keyword>
<protein>
    <submittedName>
        <fullName evidence="8">Sigma-70 family RNA polymerase sigma factor</fullName>
    </submittedName>
</protein>
<dbReference type="GO" id="GO:0016987">
    <property type="term" value="F:sigma factor activity"/>
    <property type="evidence" value="ECO:0007669"/>
    <property type="project" value="UniProtKB-KW"/>
</dbReference>
<dbReference type="Gene3D" id="1.10.1740.10">
    <property type="match status" value="1"/>
</dbReference>
<dbReference type="SUPFAM" id="SSF88659">
    <property type="entry name" value="Sigma3 and sigma4 domains of RNA polymerase sigma factors"/>
    <property type="match status" value="1"/>
</dbReference>
<feature type="domain" description="RNA polymerase sigma-70 region 2" evidence="6">
    <location>
        <begin position="10"/>
        <end position="76"/>
    </location>
</feature>
<evidence type="ECO:0000256" key="5">
    <source>
        <dbReference type="ARBA" id="ARBA00023163"/>
    </source>
</evidence>
<keyword evidence="9" id="KW-1185">Reference proteome</keyword>
<gene>
    <name evidence="8" type="ORF">BR63_14450</name>
</gene>
<name>A0A7G6E5N0_THEFR</name>
<evidence type="ECO:0000259" key="7">
    <source>
        <dbReference type="Pfam" id="PF08281"/>
    </source>
</evidence>
<dbReference type="SUPFAM" id="SSF88946">
    <property type="entry name" value="Sigma2 domain of RNA polymerase sigma factors"/>
    <property type="match status" value="1"/>
</dbReference>
<dbReference type="GO" id="GO:0003677">
    <property type="term" value="F:DNA binding"/>
    <property type="evidence" value="ECO:0007669"/>
    <property type="project" value="UniProtKB-KW"/>
</dbReference>
<sequence>MTPELDFNTLFRQYYSRAFRLAYFMTNDKTLSDDIVQEAFLIVYNKINTLRDKGKFRFWLNKIVINCTNQILRTNSKYYLTDNIEIIANKFTNEECYDPLNIIEENELNNEILKFIQQLGKLEREIFILRYYEEYSYKEIAETLGINESTARSIIHRGKKVLVHYIKNYESGYAEKVGDVL</sequence>
<evidence type="ECO:0000256" key="4">
    <source>
        <dbReference type="ARBA" id="ARBA00023125"/>
    </source>
</evidence>
<dbReference type="PANTHER" id="PTHR43133:SF8">
    <property type="entry name" value="RNA POLYMERASE SIGMA FACTOR HI_1459-RELATED"/>
    <property type="match status" value="1"/>
</dbReference>
<dbReference type="OrthoDB" id="9782703at2"/>
<dbReference type="PANTHER" id="PTHR43133">
    <property type="entry name" value="RNA POLYMERASE ECF-TYPE SIGMA FACTO"/>
    <property type="match status" value="1"/>
</dbReference>
<dbReference type="Gene3D" id="1.10.10.10">
    <property type="entry name" value="Winged helix-like DNA-binding domain superfamily/Winged helix DNA-binding domain"/>
    <property type="match status" value="1"/>
</dbReference>
<feature type="domain" description="RNA polymerase sigma factor 70 region 4 type 2" evidence="7">
    <location>
        <begin position="111"/>
        <end position="160"/>
    </location>
</feature>
<dbReference type="InterPro" id="IPR036388">
    <property type="entry name" value="WH-like_DNA-bd_sf"/>
</dbReference>
<dbReference type="NCBIfam" id="TIGR02937">
    <property type="entry name" value="sigma70-ECF"/>
    <property type="match status" value="1"/>
</dbReference>
<dbReference type="InterPro" id="IPR014284">
    <property type="entry name" value="RNA_pol_sigma-70_dom"/>
</dbReference>
<organism evidence="8 9">
    <name type="scientific">Thermanaerosceptrum fracticalcis</name>
    <dbReference type="NCBI Taxonomy" id="1712410"/>
    <lineage>
        <taxon>Bacteria</taxon>
        <taxon>Bacillati</taxon>
        <taxon>Bacillota</taxon>
        <taxon>Clostridia</taxon>
        <taxon>Eubacteriales</taxon>
        <taxon>Peptococcaceae</taxon>
        <taxon>Thermanaerosceptrum</taxon>
    </lineage>
</organism>
<dbReference type="GO" id="GO:0006352">
    <property type="term" value="P:DNA-templated transcription initiation"/>
    <property type="evidence" value="ECO:0007669"/>
    <property type="project" value="InterPro"/>
</dbReference>
<dbReference type="InterPro" id="IPR039425">
    <property type="entry name" value="RNA_pol_sigma-70-like"/>
</dbReference>
<dbReference type="InterPro" id="IPR013249">
    <property type="entry name" value="RNA_pol_sigma70_r4_t2"/>
</dbReference>
<evidence type="ECO:0000259" key="6">
    <source>
        <dbReference type="Pfam" id="PF04542"/>
    </source>
</evidence>
<comment type="similarity">
    <text evidence="1">Belongs to the sigma-70 factor family. ECF subfamily.</text>
</comment>
<proteinExistence type="inferred from homology"/>
<accession>A0A7G6E5N0</accession>
<dbReference type="KEGG" id="tfr:BR63_14450"/>